<dbReference type="NCBIfam" id="TIGR00496">
    <property type="entry name" value="frr"/>
    <property type="match status" value="1"/>
</dbReference>
<gene>
    <name evidence="4" type="ORF">A2442_04105</name>
</gene>
<feature type="domain" description="Ribosome recycling factor" evidence="3">
    <location>
        <begin position="19"/>
        <end position="180"/>
    </location>
</feature>
<dbReference type="PANTHER" id="PTHR20982:SF3">
    <property type="entry name" value="MITOCHONDRIAL RIBOSOME RECYCLING FACTOR PSEUDO 1"/>
    <property type="match status" value="1"/>
</dbReference>
<dbReference type="PANTHER" id="PTHR20982">
    <property type="entry name" value="RIBOSOME RECYCLING FACTOR"/>
    <property type="match status" value="1"/>
</dbReference>
<dbReference type="FunFam" id="3.30.1360.40:FF:000001">
    <property type="entry name" value="Ribosome-recycling factor"/>
    <property type="match status" value="1"/>
</dbReference>
<evidence type="ECO:0000313" key="4">
    <source>
        <dbReference type="EMBL" id="OGD67724.1"/>
    </source>
</evidence>
<keyword evidence="2" id="KW-0648">Protein biosynthesis</keyword>
<dbReference type="EMBL" id="MFAE01000002">
    <property type="protein sequence ID" value="OGD67724.1"/>
    <property type="molecule type" value="Genomic_DNA"/>
</dbReference>
<evidence type="ECO:0000256" key="1">
    <source>
        <dbReference type="ARBA" id="ARBA00005912"/>
    </source>
</evidence>
<dbReference type="CDD" id="cd00520">
    <property type="entry name" value="RRF"/>
    <property type="match status" value="1"/>
</dbReference>
<evidence type="ECO:0000313" key="5">
    <source>
        <dbReference type="Proteomes" id="UP000179003"/>
    </source>
</evidence>
<comment type="caution">
    <text evidence="4">The sequence shown here is derived from an EMBL/GenBank/DDBJ whole genome shotgun (WGS) entry which is preliminary data.</text>
</comment>
<dbReference type="InterPro" id="IPR036191">
    <property type="entry name" value="RRF_sf"/>
</dbReference>
<dbReference type="InterPro" id="IPR002661">
    <property type="entry name" value="Ribosome_recyc_fac"/>
</dbReference>
<proteinExistence type="inferred from homology"/>
<reference evidence="4 5" key="1">
    <citation type="journal article" date="2016" name="Nat. Commun.">
        <title>Thousands of microbial genomes shed light on interconnected biogeochemical processes in an aquifer system.</title>
        <authorList>
            <person name="Anantharaman K."/>
            <person name="Brown C.T."/>
            <person name="Hug L.A."/>
            <person name="Sharon I."/>
            <person name="Castelle C.J."/>
            <person name="Probst A.J."/>
            <person name="Thomas B.C."/>
            <person name="Singh A."/>
            <person name="Wilkins M.J."/>
            <person name="Karaoz U."/>
            <person name="Brodie E.L."/>
            <person name="Williams K.H."/>
            <person name="Hubbard S.S."/>
            <person name="Banfield J.F."/>
        </authorList>
    </citation>
    <scope>NUCLEOTIDE SEQUENCE [LARGE SCALE GENOMIC DNA]</scope>
</reference>
<dbReference type="Pfam" id="PF01765">
    <property type="entry name" value="RRF"/>
    <property type="match status" value="1"/>
</dbReference>
<dbReference type="Gene3D" id="1.10.132.20">
    <property type="entry name" value="Ribosome-recycling factor"/>
    <property type="match status" value="1"/>
</dbReference>
<dbReference type="SUPFAM" id="SSF55194">
    <property type="entry name" value="Ribosome recycling factor, RRF"/>
    <property type="match status" value="1"/>
</dbReference>
<protein>
    <submittedName>
        <fullName evidence="4">Ribosome recycling factor</fullName>
    </submittedName>
</protein>
<name>A0A1F5EKI1_9BACT</name>
<dbReference type="GO" id="GO:0006412">
    <property type="term" value="P:translation"/>
    <property type="evidence" value="ECO:0007669"/>
    <property type="project" value="UniProtKB-KW"/>
</dbReference>
<evidence type="ECO:0000259" key="3">
    <source>
        <dbReference type="Pfam" id="PF01765"/>
    </source>
</evidence>
<dbReference type="Proteomes" id="UP000179003">
    <property type="component" value="Unassembled WGS sequence"/>
</dbReference>
<sequence length="182" mass="20818">MYNFVEFKKEIKEIEDWLAKEFSGIRTGMASPNLLDGVRVESYGAVLPINQVANIGIENARTLRVAPWDLSQVKAIEKAITLADLGVSISTDSNGVRVSFPELTSERRGVLMKMAKERLEKARVSLRGERDSVWEEIQKQEKDGELSEDEKFRLKEEMQKIVDETNRKFEEVLAKKEKEISL</sequence>
<dbReference type="GO" id="GO:0043023">
    <property type="term" value="F:ribosomal large subunit binding"/>
    <property type="evidence" value="ECO:0007669"/>
    <property type="project" value="TreeGrafter"/>
</dbReference>
<organism evidence="4 5">
    <name type="scientific">Candidatus Campbellbacteria bacterium RIFOXYC2_FULL_35_25</name>
    <dbReference type="NCBI Taxonomy" id="1797582"/>
    <lineage>
        <taxon>Bacteria</taxon>
        <taxon>Candidatus Campbelliibacteriota</taxon>
    </lineage>
</organism>
<evidence type="ECO:0000256" key="2">
    <source>
        <dbReference type="ARBA" id="ARBA00022917"/>
    </source>
</evidence>
<dbReference type="Gene3D" id="3.30.1360.40">
    <property type="match status" value="1"/>
</dbReference>
<comment type="similarity">
    <text evidence="1">Belongs to the RRF family.</text>
</comment>
<dbReference type="STRING" id="1797582.A2442_04105"/>
<accession>A0A1F5EKI1</accession>
<dbReference type="AlphaFoldDB" id="A0A1F5EKI1"/>
<dbReference type="InterPro" id="IPR023584">
    <property type="entry name" value="Ribosome_recyc_fac_dom"/>
</dbReference>